<dbReference type="PANTHER" id="PTHR36617">
    <property type="entry name" value="PROTEIN, PUTATIVE-RELATED"/>
    <property type="match status" value="1"/>
</dbReference>
<dbReference type="EMBL" id="KQ486218">
    <property type="protein sequence ID" value="KYP31251.1"/>
    <property type="molecule type" value="Genomic_DNA"/>
</dbReference>
<dbReference type="Proteomes" id="UP000075243">
    <property type="component" value="Unassembled WGS sequence"/>
</dbReference>
<evidence type="ECO:0000313" key="2">
    <source>
        <dbReference type="Proteomes" id="UP000075243"/>
    </source>
</evidence>
<dbReference type="PANTHER" id="PTHR36617:SF15">
    <property type="entry name" value="REVERSE TRANSCRIPTASE ZINC-BINDING DOMAIN-CONTAINING PROTEIN"/>
    <property type="match status" value="1"/>
</dbReference>
<protein>
    <submittedName>
        <fullName evidence="1">Uncharacterized protein</fullName>
    </submittedName>
</protein>
<keyword evidence="2" id="KW-1185">Reference proteome</keyword>
<proteinExistence type="predicted"/>
<dbReference type="AlphaFoldDB" id="A0A151QLT6"/>
<reference evidence="1" key="1">
    <citation type="journal article" date="2012" name="Nat. Biotechnol.">
        <title>Draft genome sequence of pigeonpea (Cajanus cajan), an orphan legume crop of resource-poor farmers.</title>
        <authorList>
            <person name="Varshney R.K."/>
            <person name="Chen W."/>
            <person name="Li Y."/>
            <person name="Bharti A.K."/>
            <person name="Saxena R.K."/>
            <person name="Schlueter J.A."/>
            <person name="Donoghue M.T."/>
            <person name="Azam S."/>
            <person name="Fan G."/>
            <person name="Whaley A.M."/>
            <person name="Farmer A.D."/>
            <person name="Sheridan J."/>
            <person name="Iwata A."/>
            <person name="Tuteja R."/>
            <person name="Penmetsa R.V."/>
            <person name="Wu W."/>
            <person name="Upadhyaya H.D."/>
            <person name="Yang S.P."/>
            <person name="Shah T."/>
            <person name="Saxena K.B."/>
            <person name="Michael T."/>
            <person name="McCombie W.R."/>
            <person name="Yang B."/>
            <person name="Zhang G."/>
            <person name="Yang H."/>
            <person name="Wang J."/>
            <person name="Spillane C."/>
            <person name="Cook D.R."/>
            <person name="May G.D."/>
            <person name="Xu X."/>
            <person name="Jackson S.A."/>
        </authorList>
    </citation>
    <scope>NUCLEOTIDE SEQUENCE [LARGE SCALE GENOMIC DNA]</scope>
</reference>
<accession>A0A151QLT6</accession>
<name>A0A151QLT6_CAJCA</name>
<evidence type="ECO:0000313" key="1">
    <source>
        <dbReference type="EMBL" id="KYP31251.1"/>
    </source>
</evidence>
<sequence>MTWKLLDVERIRFWEDKWLGNISLADKFPRLYVNSLQNHWTIKNMGTWSGALSIWGLKWRRRRIRRDDTQLQELESLLQEVSFNNIHQDF</sequence>
<gene>
    <name evidence="1" type="ORF">KK1_048595</name>
</gene>
<organism evidence="1 2">
    <name type="scientific">Cajanus cajan</name>
    <name type="common">Pigeon pea</name>
    <name type="synonym">Cajanus indicus</name>
    <dbReference type="NCBI Taxonomy" id="3821"/>
    <lineage>
        <taxon>Eukaryota</taxon>
        <taxon>Viridiplantae</taxon>
        <taxon>Streptophyta</taxon>
        <taxon>Embryophyta</taxon>
        <taxon>Tracheophyta</taxon>
        <taxon>Spermatophyta</taxon>
        <taxon>Magnoliopsida</taxon>
        <taxon>eudicotyledons</taxon>
        <taxon>Gunneridae</taxon>
        <taxon>Pentapetalae</taxon>
        <taxon>rosids</taxon>
        <taxon>fabids</taxon>
        <taxon>Fabales</taxon>
        <taxon>Fabaceae</taxon>
        <taxon>Papilionoideae</taxon>
        <taxon>50 kb inversion clade</taxon>
        <taxon>NPAAA clade</taxon>
        <taxon>indigoferoid/millettioid clade</taxon>
        <taxon>Phaseoleae</taxon>
        <taxon>Cajanus</taxon>
    </lineage>
</organism>
<dbReference type="Gramene" id="C.cajan_46792.t">
    <property type="protein sequence ID" value="C.cajan_46792.t.cds1"/>
    <property type="gene ID" value="C.cajan_46792"/>
</dbReference>